<dbReference type="PANTHER" id="PTHR43500">
    <property type="entry name" value="CYSTATHIONINE BETA-LYASE-RELATED"/>
    <property type="match status" value="1"/>
</dbReference>
<keyword evidence="3 8" id="KW-0663">Pyridoxal phosphate</keyword>
<evidence type="ECO:0000313" key="10">
    <source>
        <dbReference type="EMBL" id="OSQ40823.1"/>
    </source>
</evidence>
<dbReference type="PROSITE" id="PS00868">
    <property type="entry name" value="CYS_MET_METAB_PP"/>
    <property type="match status" value="1"/>
</dbReference>
<dbReference type="GO" id="GO:0019450">
    <property type="term" value="P:L-cysteine catabolic process to pyruvate"/>
    <property type="evidence" value="ECO:0007669"/>
    <property type="project" value="TreeGrafter"/>
</dbReference>
<dbReference type="RefSeq" id="WP_085579534.1">
    <property type="nucleotide sequence ID" value="NZ_JFKA01000001.1"/>
</dbReference>
<dbReference type="EMBL" id="JFKA01000001">
    <property type="protein sequence ID" value="OSQ40823.1"/>
    <property type="molecule type" value="Genomic_DNA"/>
</dbReference>
<evidence type="ECO:0000256" key="6">
    <source>
        <dbReference type="ARBA" id="ARBA00047517"/>
    </source>
</evidence>
<dbReference type="PIRSF" id="PIRSF001434">
    <property type="entry name" value="CGS"/>
    <property type="match status" value="1"/>
</dbReference>
<dbReference type="Pfam" id="PF01053">
    <property type="entry name" value="Cys_Met_Meta_PP"/>
    <property type="match status" value="1"/>
</dbReference>
<dbReference type="GO" id="GO:0030170">
    <property type="term" value="F:pyridoxal phosphate binding"/>
    <property type="evidence" value="ECO:0007669"/>
    <property type="project" value="InterPro"/>
</dbReference>
<evidence type="ECO:0000256" key="9">
    <source>
        <dbReference type="RuleBase" id="RU362118"/>
    </source>
</evidence>
<evidence type="ECO:0000256" key="8">
    <source>
        <dbReference type="PIRSR" id="PIRSR001434-2"/>
    </source>
</evidence>
<accession>A0A1Y2L5S4</accession>
<dbReference type="SUPFAM" id="SSF53383">
    <property type="entry name" value="PLP-dependent transferases"/>
    <property type="match status" value="1"/>
</dbReference>
<dbReference type="Gene3D" id="3.90.1150.10">
    <property type="entry name" value="Aspartate Aminotransferase, domain 1"/>
    <property type="match status" value="1"/>
</dbReference>
<evidence type="ECO:0000256" key="7">
    <source>
        <dbReference type="ARBA" id="ARBA00047625"/>
    </source>
</evidence>
<evidence type="ECO:0000256" key="4">
    <source>
        <dbReference type="ARBA" id="ARBA00023239"/>
    </source>
</evidence>
<dbReference type="GO" id="GO:0019346">
    <property type="term" value="P:transsulfuration"/>
    <property type="evidence" value="ECO:0007669"/>
    <property type="project" value="InterPro"/>
</dbReference>
<dbReference type="InterPro" id="IPR006233">
    <property type="entry name" value="Cys_b_lyase_bac"/>
</dbReference>
<organism evidence="10 11">
    <name type="scientific">Thalassospira mesophila</name>
    <dbReference type="NCBI Taxonomy" id="1293891"/>
    <lineage>
        <taxon>Bacteria</taxon>
        <taxon>Pseudomonadati</taxon>
        <taxon>Pseudomonadota</taxon>
        <taxon>Alphaproteobacteria</taxon>
        <taxon>Rhodospirillales</taxon>
        <taxon>Thalassospiraceae</taxon>
        <taxon>Thalassospira</taxon>
    </lineage>
</organism>
<comment type="catalytic activity">
    <reaction evidence="7">
        <text>an S-substituted L-cysteine + H2O = a thiol + pyruvate + NH4(+)</text>
        <dbReference type="Rhea" id="RHEA:18121"/>
        <dbReference type="ChEBI" id="CHEBI:15361"/>
        <dbReference type="ChEBI" id="CHEBI:15377"/>
        <dbReference type="ChEBI" id="CHEBI:28938"/>
        <dbReference type="ChEBI" id="CHEBI:29256"/>
        <dbReference type="ChEBI" id="CHEBI:58717"/>
        <dbReference type="EC" id="4.4.1.13"/>
    </reaction>
</comment>
<comment type="similarity">
    <text evidence="2 9">Belongs to the trans-sulfuration enzymes family.</text>
</comment>
<dbReference type="PANTHER" id="PTHR43500:SF1">
    <property type="entry name" value="CYSTATHIONINE BETA-LYASE-RELATED"/>
    <property type="match status" value="1"/>
</dbReference>
<comment type="caution">
    <text evidence="10">The sequence shown here is derived from an EMBL/GenBank/DDBJ whole genome shotgun (WGS) entry which is preliminary data.</text>
</comment>
<name>A0A1Y2L5S4_9PROT</name>
<dbReference type="GO" id="GO:0047804">
    <property type="term" value="F:cysteine-S-conjugate beta-lyase activity"/>
    <property type="evidence" value="ECO:0007669"/>
    <property type="project" value="UniProtKB-EC"/>
</dbReference>
<dbReference type="AlphaFoldDB" id="A0A1Y2L5S4"/>
<gene>
    <name evidence="10" type="ORF">TMES_03905</name>
</gene>
<sequence>MKDKTVCVCPPHVSHEGFASLATPTYRASTIAFPNAAAFANRMDRGPDGYIYGLHGTPTSRTLEAAISALEGAAHTMLQPSGQASISVVFLALLKPGDTVLIPDCAYPPVSSLCNGYLADRGIAHRVYDPLIGGDIAGLIDDSVKLIWVESPGSATMEVQDLPAIAKAAHDRGVLVGMDNTWASPLHFKPLAYGADIVVEALTKYFSGHSDLLMGSVSVTDEGVYKQLKSTMSMLGIGVSPDDCSLVLRGMETMAVRLKHGSDVALNFATRMSKIIDPALILHPALPTFPQHGMWQRDFAGASALFSIMIPADMAGELDGLIDQAKTFSIGASWGGTHSLMVPMAIGTMRKFDGNAPSGIILRLSIGMEDPDDLWTDLAPILDAIAHHQPA</sequence>
<keyword evidence="4 10" id="KW-0456">Lyase</keyword>
<comment type="pathway">
    <text evidence="5">Amino-acid biosynthesis; L-methionine biosynthesis via de novo pathway; L-homocysteine from L-cystathionine: step 1/1.</text>
</comment>
<protein>
    <submittedName>
        <fullName evidence="10">Cystathionine beta-lyase</fullName>
    </submittedName>
</protein>
<comment type="catalytic activity">
    <reaction evidence="6">
        <text>L,L-cystathionine + H2O = L-homocysteine + pyruvate + NH4(+)</text>
        <dbReference type="Rhea" id="RHEA:13965"/>
        <dbReference type="ChEBI" id="CHEBI:15361"/>
        <dbReference type="ChEBI" id="CHEBI:15377"/>
        <dbReference type="ChEBI" id="CHEBI:28938"/>
        <dbReference type="ChEBI" id="CHEBI:58161"/>
        <dbReference type="ChEBI" id="CHEBI:58199"/>
    </reaction>
</comment>
<evidence type="ECO:0000256" key="5">
    <source>
        <dbReference type="ARBA" id="ARBA00046315"/>
    </source>
</evidence>
<comment type="cofactor">
    <cofactor evidence="1 9">
        <name>pyridoxal 5'-phosphate</name>
        <dbReference type="ChEBI" id="CHEBI:597326"/>
    </cofactor>
</comment>
<dbReference type="STRING" id="1293891.TMES_03905"/>
<dbReference type="InterPro" id="IPR054542">
    <property type="entry name" value="Cys_met_metab_PP"/>
</dbReference>
<reference evidence="10 11" key="1">
    <citation type="submission" date="2014-03" db="EMBL/GenBank/DDBJ databases">
        <title>The draft genome sequence of Thalassospira mesophila JCM 18969.</title>
        <authorList>
            <person name="Lai Q."/>
            <person name="Shao Z."/>
        </authorList>
    </citation>
    <scope>NUCLEOTIDE SEQUENCE [LARGE SCALE GENOMIC DNA]</scope>
    <source>
        <strain evidence="10 11">JCM 18969</strain>
    </source>
</reference>
<evidence type="ECO:0000256" key="3">
    <source>
        <dbReference type="ARBA" id="ARBA00022898"/>
    </source>
</evidence>
<evidence type="ECO:0000256" key="2">
    <source>
        <dbReference type="ARBA" id="ARBA00009077"/>
    </source>
</evidence>
<proteinExistence type="inferred from homology"/>
<feature type="modified residue" description="N6-(pyridoxal phosphate)lysine" evidence="8">
    <location>
        <position position="204"/>
    </location>
</feature>
<dbReference type="InterPro" id="IPR015422">
    <property type="entry name" value="PyrdxlP-dep_Trfase_small"/>
</dbReference>
<dbReference type="OrthoDB" id="9805807at2"/>
<dbReference type="Gene3D" id="3.40.640.10">
    <property type="entry name" value="Type I PLP-dependent aspartate aminotransferase-like (Major domain)"/>
    <property type="match status" value="1"/>
</dbReference>
<dbReference type="InterPro" id="IPR015421">
    <property type="entry name" value="PyrdxlP-dep_Trfase_major"/>
</dbReference>
<evidence type="ECO:0000256" key="1">
    <source>
        <dbReference type="ARBA" id="ARBA00001933"/>
    </source>
</evidence>
<dbReference type="Proteomes" id="UP000193391">
    <property type="component" value="Unassembled WGS sequence"/>
</dbReference>
<dbReference type="InterPro" id="IPR000277">
    <property type="entry name" value="Cys/Met-Metab_PyrdxlP-dep_enz"/>
</dbReference>
<dbReference type="InterPro" id="IPR015424">
    <property type="entry name" value="PyrdxlP-dep_Trfase"/>
</dbReference>
<dbReference type="FunFam" id="3.40.640.10:FF:000046">
    <property type="entry name" value="Cystathionine gamma-lyase"/>
    <property type="match status" value="1"/>
</dbReference>
<evidence type="ECO:0000313" key="11">
    <source>
        <dbReference type="Proteomes" id="UP000193391"/>
    </source>
</evidence>
<keyword evidence="11" id="KW-1185">Reference proteome</keyword>